<dbReference type="RefSeq" id="WP_129228720.1">
    <property type="nucleotide sequence ID" value="NZ_QYBB01000031.1"/>
</dbReference>
<evidence type="ECO:0000256" key="1">
    <source>
        <dbReference type="ARBA" id="ARBA00022517"/>
    </source>
</evidence>
<dbReference type="PANTHER" id="PTHR33515:SF1">
    <property type="entry name" value="RIBOSOME-BINDING FACTOR A, CHLOROPLASTIC-RELATED"/>
    <property type="match status" value="1"/>
</dbReference>
<dbReference type="InterPro" id="IPR000238">
    <property type="entry name" value="RbfA"/>
</dbReference>
<comment type="subcellular location">
    <subcellularLocation>
        <location evidence="2">Cytoplasm</location>
    </subcellularLocation>
</comment>
<proteinExistence type="inferred from homology"/>
<dbReference type="InterPro" id="IPR023799">
    <property type="entry name" value="RbfA_dom_sf"/>
</dbReference>
<dbReference type="Pfam" id="PF02033">
    <property type="entry name" value="RBFA"/>
    <property type="match status" value="1"/>
</dbReference>
<comment type="function">
    <text evidence="2">One of several proteins that assist in the late maturation steps of the functional core of the 30S ribosomal subunit. Associates with free 30S ribosomal subunits (but not with 30S subunits that are part of 70S ribosomes or polysomes). Required for efficient processing of 16S rRNA. May interact with the 5'-terminal helix region of 16S rRNA.</text>
</comment>
<keyword evidence="2" id="KW-0963">Cytoplasm</keyword>
<dbReference type="Gene3D" id="3.30.300.20">
    <property type="match status" value="1"/>
</dbReference>
<dbReference type="NCBIfam" id="TIGR00082">
    <property type="entry name" value="rbfA"/>
    <property type="match status" value="1"/>
</dbReference>
<sequence>MSRVHHSGAQPSQRMLRVGELIRHVMAEMLSRGAINDPVLDKLVVTVPEVRMSPDLKLANVYVMPLGGGDVKPVVDALEKHKKVLRTELAHKVALKFAPDLKFRVDESFEKSARIDALLASPVVQRDLQGDDDHDQD</sequence>
<accession>A0A4Q2U311</accession>
<organism evidence="3 4">
    <name type="scientific">Lichenibacterium minor</name>
    <dbReference type="NCBI Taxonomy" id="2316528"/>
    <lineage>
        <taxon>Bacteria</taxon>
        <taxon>Pseudomonadati</taxon>
        <taxon>Pseudomonadota</taxon>
        <taxon>Alphaproteobacteria</taxon>
        <taxon>Hyphomicrobiales</taxon>
        <taxon>Lichenihabitantaceae</taxon>
        <taxon>Lichenibacterium</taxon>
    </lineage>
</organism>
<dbReference type="PANTHER" id="PTHR33515">
    <property type="entry name" value="RIBOSOME-BINDING FACTOR A, CHLOROPLASTIC-RELATED"/>
    <property type="match status" value="1"/>
</dbReference>
<dbReference type="PROSITE" id="PS01319">
    <property type="entry name" value="RBFA"/>
    <property type="match status" value="1"/>
</dbReference>
<dbReference type="NCBIfam" id="NF001802">
    <property type="entry name" value="PRK00521.2-5"/>
    <property type="match status" value="1"/>
</dbReference>
<name>A0A4Q2U311_9HYPH</name>
<gene>
    <name evidence="2 3" type="primary">rbfA</name>
    <name evidence="3" type="ORF">D3273_20290</name>
</gene>
<reference evidence="3 4" key="1">
    <citation type="submission" date="2018-12" db="EMBL/GenBank/DDBJ databases">
        <authorList>
            <person name="Grouzdev D.S."/>
            <person name="Krutkina M.S."/>
        </authorList>
    </citation>
    <scope>NUCLEOTIDE SEQUENCE [LARGE SCALE GENOMIC DNA]</scope>
    <source>
        <strain evidence="3 4">RmlP026</strain>
    </source>
</reference>
<dbReference type="OrthoDB" id="9805051at2"/>
<dbReference type="Proteomes" id="UP000290759">
    <property type="component" value="Unassembled WGS sequence"/>
</dbReference>
<evidence type="ECO:0000313" key="4">
    <source>
        <dbReference type="Proteomes" id="UP000290759"/>
    </source>
</evidence>
<dbReference type="HAMAP" id="MF_00003">
    <property type="entry name" value="RbfA"/>
    <property type="match status" value="1"/>
</dbReference>
<keyword evidence="4" id="KW-1185">Reference proteome</keyword>
<dbReference type="InterPro" id="IPR015946">
    <property type="entry name" value="KH_dom-like_a/b"/>
</dbReference>
<comment type="similarity">
    <text evidence="2">Belongs to the RbfA family.</text>
</comment>
<evidence type="ECO:0000256" key="2">
    <source>
        <dbReference type="HAMAP-Rule" id="MF_00003"/>
    </source>
</evidence>
<comment type="caution">
    <text evidence="3">The sequence shown here is derived from an EMBL/GenBank/DDBJ whole genome shotgun (WGS) entry which is preliminary data.</text>
</comment>
<dbReference type="GO" id="GO:0043024">
    <property type="term" value="F:ribosomal small subunit binding"/>
    <property type="evidence" value="ECO:0007669"/>
    <property type="project" value="TreeGrafter"/>
</dbReference>
<dbReference type="GO" id="GO:0005829">
    <property type="term" value="C:cytosol"/>
    <property type="evidence" value="ECO:0007669"/>
    <property type="project" value="TreeGrafter"/>
</dbReference>
<dbReference type="GO" id="GO:0030490">
    <property type="term" value="P:maturation of SSU-rRNA"/>
    <property type="evidence" value="ECO:0007669"/>
    <property type="project" value="UniProtKB-UniRule"/>
</dbReference>
<dbReference type="InterPro" id="IPR020053">
    <property type="entry name" value="Ribosome-bd_factorA_CS"/>
</dbReference>
<protein>
    <recommendedName>
        <fullName evidence="2">Ribosome-binding factor A</fullName>
    </recommendedName>
</protein>
<dbReference type="AlphaFoldDB" id="A0A4Q2U311"/>
<dbReference type="SUPFAM" id="SSF89919">
    <property type="entry name" value="Ribosome-binding factor A, RbfA"/>
    <property type="match status" value="1"/>
</dbReference>
<evidence type="ECO:0000313" key="3">
    <source>
        <dbReference type="EMBL" id="RYC30128.1"/>
    </source>
</evidence>
<reference evidence="3 4" key="2">
    <citation type="submission" date="2019-02" db="EMBL/GenBank/DDBJ databases">
        <title>'Lichenibacterium ramalinii' gen. nov. sp. nov., 'Lichenibacterium minor' gen. nov. sp. nov.</title>
        <authorList>
            <person name="Pankratov T."/>
        </authorList>
    </citation>
    <scope>NUCLEOTIDE SEQUENCE [LARGE SCALE GENOMIC DNA]</scope>
    <source>
        <strain evidence="3 4">RmlP026</strain>
    </source>
</reference>
<comment type="subunit">
    <text evidence="2">Monomer. Binds 30S ribosomal subunits, but not 50S ribosomal subunits or 70S ribosomes.</text>
</comment>
<keyword evidence="1 2" id="KW-0690">Ribosome biogenesis</keyword>
<dbReference type="EMBL" id="QYBB01000031">
    <property type="protein sequence ID" value="RYC30128.1"/>
    <property type="molecule type" value="Genomic_DNA"/>
</dbReference>